<sequence>MVPWIPLLVIVYFIRAAEFSLLQLIVILVSGSEAAKYESAPLVGSGSSDYAVQKNISHANLSLPLSGYDGRPLHQIRRNPEAISVIREESAVAAKNFEKSRLPKMPSSSAGKKRCGSWLSKIKPTRKQC</sequence>
<dbReference type="WBParaSite" id="GPUH_0002083101-mRNA-1">
    <property type="protein sequence ID" value="GPUH_0002083101-mRNA-1"/>
    <property type="gene ID" value="GPUH_0002083101"/>
</dbReference>
<reference evidence="1 2" key="2">
    <citation type="submission" date="2018-11" db="EMBL/GenBank/DDBJ databases">
        <authorList>
            <consortium name="Pathogen Informatics"/>
        </authorList>
    </citation>
    <scope>NUCLEOTIDE SEQUENCE [LARGE SCALE GENOMIC DNA]</scope>
</reference>
<accession>A0A183EIL5</accession>
<keyword evidence="2" id="KW-1185">Reference proteome</keyword>
<evidence type="ECO:0000313" key="3">
    <source>
        <dbReference type="WBParaSite" id="GPUH_0002083101-mRNA-1"/>
    </source>
</evidence>
<name>A0A183EIL5_9BILA</name>
<dbReference type="EMBL" id="UYRT01091186">
    <property type="protein sequence ID" value="VDN36856.1"/>
    <property type="molecule type" value="Genomic_DNA"/>
</dbReference>
<proteinExistence type="predicted"/>
<evidence type="ECO:0000313" key="1">
    <source>
        <dbReference type="EMBL" id="VDN36856.1"/>
    </source>
</evidence>
<reference evidence="3" key="1">
    <citation type="submission" date="2016-06" db="UniProtKB">
        <authorList>
            <consortium name="WormBaseParasite"/>
        </authorList>
    </citation>
    <scope>IDENTIFICATION</scope>
</reference>
<gene>
    <name evidence="1" type="ORF">GPUH_LOCUS20805</name>
</gene>
<evidence type="ECO:0000313" key="2">
    <source>
        <dbReference type="Proteomes" id="UP000271098"/>
    </source>
</evidence>
<dbReference type="Proteomes" id="UP000271098">
    <property type="component" value="Unassembled WGS sequence"/>
</dbReference>
<protein>
    <submittedName>
        <fullName evidence="3">Secreted protein</fullName>
    </submittedName>
</protein>
<dbReference type="AlphaFoldDB" id="A0A183EIL5"/>
<organism evidence="3">
    <name type="scientific">Gongylonema pulchrum</name>
    <dbReference type="NCBI Taxonomy" id="637853"/>
    <lineage>
        <taxon>Eukaryota</taxon>
        <taxon>Metazoa</taxon>
        <taxon>Ecdysozoa</taxon>
        <taxon>Nematoda</taxon>
        <taxon>Chromadorea</taxon>
        <taxon>Rhabditida</taxon>
        <taxon>Spirurina</taxon>
        <taxon>Spiruromorpha</taxon>
        <taxon>Spiruroidea</taxon>
        <taxon>Gongylonematidae</taxon>
        <taxon>Gongylonema</taxon>
    </lineage>
</organism>